<protein>
    <submittedName>
        <fullName evidence="1">Uncharacterized protein</fullName>
    </submittedName>
</protein>
<evidence type="ECO:0000313" key="1">
    <source>
        <dbReference type="EMBL" id="QHT77847.1"/>
    </source>
</evidence>
<dbReference type="AlphaFoldDB" id="A0A6C0HBU0"/>
<dbReference type="EMBL" id="MN739922">
    <property type="protein sequence ID" value="QHT77847.1"/>
    <property type="molecule type" value="Genomic_DNA"/>
</dbReference>
<sequence>MKNKKTPINCKPKCCDTEKCCENIEWSIGYLVGETVNLLVNMCIHFVNNANKGYDRRNQRKNNYR</sequence>
<organism evidence="1">
    <name type="scientific">viral metagenome</name>
    <dbReference type="NCBI Taxonomy" id="1070528"/>
    <lineage>
        <taxon>unclassified sequences</taxon>
        <taxon>metagenomes</taxon>
        <taxon>organismal metagenomes</taxon>
    </lineage>
</organism>
<proteinExistence type="predicted"/>
<accession>A0A6C0HBU0</accession>
<name>A0A6C0HBU0_9ZZZZ</name>
<reference evidence="1" key="1">
    <citation type="journal article" date="2020" name="Nature">
        <title>Giant virus diversity and host interactions through global metagenomics.</title>
        <authorList>
            <person name="Schulz F."/>
            <person name="Roux S."/>
            <person name="Paez-Espino D."/>
            <person name="Jungbluth S."/>
            <person name="Walsh D.A."/>
            <person name="Denef V.J."/>
            <person name="McMahon K.D."/>
            <person name="Konstantinidis K.T."/>
            <person name="Eloe-Fadrosh E.A."/>
            <person name="Kyrpides N.C."/>
            <person name="Woyke T."/>
        </authorList>
    </citation>
    <scope>NUCLEOTIDE SEQUENCE</scope>
    <source>
        <strain evidence="1">GVMAG-M-3300023179-90</strain>
    </source>
</reference>